<reference evidence="3 4" key="1">
    <citation type="journal article" date="2015" name="BMC Genomics">
        <title>Gene expression during zombie ant biting behavior reflects the complexity underlying fungal parasitic behavioral manipulation.</title>
        <authorList>
            <person name="de Bekker C."/>
            <person name="Ohm R.A."/>
            <person name="Loreto R.G."/>
            <person name="Sebastian A."/>
            <person name="Albert I."/>
            <person name="Merrow M."/>
            <person name="Brachmann A."/>
            <person name="Hughes D.P."/>
        </authorList>
    </citation>
    <scope>NUCLEOTIDE SEQUENCE [LARGE SCALE GENOMIC DNA]</scope>
    <source>
        <strain evidence="3 4">SC16a</strain>
    </source>
</reference>
<name>A0A2A9PJA9_OPHUN</name>
<feature type="compositionally biased region" description="Pro residues" evidence="1">
    <location>
        <begin position="50"/>
        <end position="63"/>
    </location>
</feature>
<feature type="chain" id="PRO_5012563802" description="Secreted protein" evidence="2">
    <location>
        <begin position="25"/>
        <end position="71"/>
    </location>
</feature>
<accession>A0A2A9PJA9</accession>
<gene>
    <name evidence="3" type="ORF">XA68_18185</name>
</gene>
<protein>
    <recommendedName>
        <fullName evidence="5">Secreted protein</fullName>
    </recommendedName>
</protein>
<evidence type="ECO:0008006" key="5">
    <source>
        <dbReference type="Google" id="ProtNLM"/>
    </source>
</evidence>
<proteinExistence type="predicted"/>
<feature type="region of interest" description="Disordered" evidence="1">
    <location>
        <begin position="25"/>
        <end position="71"/>
    </location>
</feature>
<dbReference type="Proteomes" id="UP000037136">
    <property type="component" value="Unassembled WGS sequence"/>
</dbReference>
<keyword evidence="2" id="KW-0732">Signal</keyword>
<sequence length="71" mass="7734">MLYFSLPLALRSFFLALSLSLSFSLSPSPSLPDSNKHRSVYGLTRSSTPLLPPHPLLPQPQPRSPDISSDG</sequence>
<evidence type="ECO:0000313" key="4">
    <source>
        <dbReference type="Proteomes" id="UP000037136"/>
    </source>
</evidence>
<organism evidence="3 4">
    <name type="scientific">Ophiocordyceps unilateralis</name>
    <name type="common">Zombie-ant fungus</name>
    <name type="synonym">Torrubia unilateralis</name>
    <dbReference type="NCBI Taxonomy" id="268505"/>
    <lineage>
        <taxon>Eukaryota</taxon>
        <taxon>Fungi</taxon>
        <taxon>Dikarya</taxon>
        <taxon>Ascomycota</taxon>
        <taxon>Pezizomycotina</taxon>
        <taxon>Sordariomycetes</taxon>
        <taxon>Hypocreomycetidae</taxon>
        <taxon>Hypocreales</taxon>
        <taxon>Ophiocordycipitaceae</taxon>
        <taxon>Ophiocordyceps</taxon>
    </lineage>
</organism>
<evidence type="ECO:0000256" key="2">
    <source>
        <dbReference type="SAM" id="SignalP"/>
    </source>
</evidence>
<dbReference type="AlphaFoldDB" id="A0A2A9PJA9"/>
<feature type="signal peptide" evidence="2">
    <location>
        <begin position="1"/>
        <end position="24"/>
    </location>
</feature>
<evidence type="ECO:0000313" key="3">
    <source>
        <dbReference type="EMBL" id="PFH61121.1"/>
    </source>
</evidence>
<comment type="caution">
    <text evidence="3">The sequence shown here is derived from an EMBL/GenBank/DDBJ whole genome shotgun (WGS) entry which is preliminary data.</text>
</comment>
<dbReference type="EMBL" id="LAZP02000089">
    <property type="protein sequence ID" value="PFH61121.1"/>
    <property type="molecule type" value="Genomic_DNA"/>
</dbReference>
<evidence type="ECO:0000256" key="1">
    <source>
        <dbReference type="SAM" id="MobiDB-lite"/>
    </source>
</evidence>
<reference evidence="3 4" key="2">
    <citation type="journal article" date="2017" name="Sci. Rep.">
        <title>Ant-infecting Ophiocordyceps genomes reveal a high diversity of potential behavioral manipulation genes and a possible major role for enterotoxins.</title>
        <authorList>
            <person name="de Bekker C."/>
            <person name="Ohm R.A."/>
            <person name="Evans H.C."/>
            <person name="Brachmann A."/>
            <person name="Hughes D.P."/>
        </authorList>
    </citation>
    <scope>NUCLEOTIDE SEQUENCE [LARGE SCALE GENOMIC DNA]</scope>
    <source>
        <strain evidence="3 4">SC16a</strain>
    </source>
</reference>
<keyword evidence="4" id="KW-1185">Reference proteome</keyword>